<feature type="compositionally biased region" description="Low complexity" evidence="1">
    <location>
        <begin position="366"/>
        <end position="376"/>
    </location>
</feature>
<feature type="region of interest" description="Disordered" evidence="1">
    <location>
        <begin position="347"/>
        <end position="386"/>
    </location>
</feature>
<proteinExistence type="predicted"/>
<feature type="compositionally biased region" description="Low complexity" evidence="1">
    <location>
        <begin position="714"/>
        <end position="725"/>
    </location>
</feature>
<gene>
    <name evidence="2" type="ORF">GSOID_T00029231001</name>
</gene>
<evidence type="ECO:0000313" key="2">
    <source>
        <dbReference type="EMBL" id="CBY32003.1"/>
    </source>
</evidence>
<name>E4Y8Q3_OIKDI</name>
<protein>
    <submittedName>
        <fullName evidence="2">Uncharacterized protein</fullName>
    </submittedName>
</protein>
<accession>E4Y8Q3</accession>
<dbReference type="Proteomes" id="UP000011014">
    <property type="component" value="Unassembled WGS sequence"/>
</dbReference>
<sequence>MHGLANQPRLIPPGVKVNVEINLNKQSYCLMQHSNYQICKTTNADIEDITFPYPEDMQMVESSGTHETFAVCDCKAKLETNEYSRISEIFEKGRKRYADPEKCFEAADKFRAHTYYRQVPKLQTIRSPDNGEFIHFFAMRVQLNKDQLFTPDDVQFESVFKQPELKEEYPISTGVKNESAIPFYYPKFKRITIKSGKQEYEKELSMGPLPKMIIFSAMPYKQTQEYSFTKCMSKTGLYTRGFKIKEFTIFLDEEAAYRSPYTTAFQHYINFMKAKNGQWETSKISDGGQDYFVFRDQSWMIPITFDDAAGKSAVVKVKIVFENILEEQYDLLVMTLPYHELHLNSETKEDKKRRRFLSSKKPPPSDAESSSAQQQQRPPPPPPPEVNSNFYEMVLVGINWSRYLKTIYPKIPTTLCREKWKEIGTVDAGELKTKFGIEPKRSILPEIERFLNIDLFLLYGGKHSPLGISYRPQRSGGGGGGGGVSVSNVFDSLERHTDDARHTVVLQSARAYFHTFGPFHVIPTRPVAEELDQDWISIWRAVVRFKFPSYKTKSQQNERIEFVKKELGISNNTKFTIGDGVFRRLKSRFDVTVVLYVGNIINDNCASRRCFYSTLGNNRLHLLVASYEPDKFYKEFKKFTNIGYEEIEAEPWRNPVLAARPKHVIDRLAAEAAAAAGATTADDADRNARAAGLFDLESDSSDEDDDDDAGEETFNLLPDNNPFLDNEAESDEELTQAVYSDAYQSSFKPIRNLAGLIPNVFDNNTRVKILSEADVKDMPICPTKNCSYSHEKASYMKAHIRNCSKEQKRVIKQVVRGADINDFVEEIVEDKYLPSVSFSQDFFCVFDIECLMTSAGLQEDPNDDNNTAADNEQYEELVRKIRTQIGSTENNNNDDKLFHSLATIASMTSDGKQQGFERKDMSQKSAEVLTAEYLKYLTVIRQDMIMETIPPCVHAGIDHYSFQIYDKEERKKHTIEERTRIRKKLNYLRDFLKLKIYSWCGETYDLRILYPDLAWAMCGFENNNPDKINIIKRDGGYMMLEGAGLSFRDFKNYTCPMRLQDLAKSNGLNVKDFEKGQFPYEWYKSIDQLKRAKNLPSYISFYSTLDQKTSVHAEEINKTLKTKIENGSWSPDPSAITYNLVEYLGLETLTWDPVIEDDSKYGDGVDVAYKFIEKMDKLFTLDEVTGSYSCDPKCPKVQSFFRFCPNKYRDSVDLFESLGNGASMLDFLLDYNFNDVRLLAASINAYASKYKQLFGLGMHSDMSIAQMAQKISFMMYDKDCPPIYSCPPYAKQFYFDCREKLSGGICQAMHRAINLNGPSESIPKSAWQAPNGKPWKRCTMQDFSSLYPEILRQNLPIGPGLYYVKNVARNTFRCINLFNQK</sequence>
<feature type="region of interest" description="Disordered" evidence="1">
    <location>
        <begin position="693"/>
        <end position="731"/>
    </location>
</feature>
<reference evidence="2" key="1">
    <citation type="journal article" date="2010" name="Science">
        <title>Plasticity of animal genome architecture unmasked by rapid evolution of a pelagic tunicate.</title>
        <authorList>
            <person name="Denoeud F."/>
            <person name="Henriet S."/>
            <person name="Mungpakdee S."/>
            <person name="Aury J.M."/>
            <person name="Da Silva C."/>
            <person name="Brinkmann H."/>
            <person name="Mikhaleva J."/>
            <person name="Olsen L.C."/>
            <person name="Jubin C."/>
            <person name="Canestro C."/>
            <person name="Bouquet J.M."/>
            <person name="Danks G."/>
            <person name="Poulain J."/>
            <person name="Campsteijn C."/>
            <person name="Adamski M."/>
            <person name="Cross I."/>
            <person name="Yadetie F."/>
            <person name="Muffato M."/>
            <person name="Louis A."/>
            <person name="Butcher S."/>
            <person name="Tsagkogeorga G."/>
            <person name="Konrad A."/>
            <person name="Singh S."/>
            <person name="Jensen M.F."/>
            <person name="Cong E.H."/>
            <person name="Eikeseth-Otteraa H."/>
            <person name="Noel B."/>
            <person name="Anthouard V."/>
            <person name="Porcel B.M."/>
            <person name="Kachouri-Lafond R."/>
            <person name="Nishino A."/>
            <person name="Ugolini M."/>
            <person name="Chourrout P."/>
            <person name="Nishida H."/>
            <person name="Aasland R."/>
            <person name="Huzurbazar S."/>
            <person name="Westhof E."/>
            <person name="Delsuc F."/>
            <person name="Lehrach H."/>
            <person name="Reinhardt R."/>
            <person name="Weissenbach J."/>
            <person name="Roy S.W."/>
            <person name="Artiguenave F."/>
            <person name="Postlethwait J.H."/>
            <person name="Manak J.R."/>
            <person name="Thompson E.M."/>
            <person name="Jaillon O."/>
            <person name="Du Pasquier L."/>
            <person name="Boudinot P."/>
            <person name="Liberles D.A."/>
            <person name="Volff J.N."/>
            <person name="Philippe H."/>
            <person name="Lenhard B."/>
            <person name="Roest Crollius H."/>
            <person name="Wincker P."/>
            <person name="Chourrout D."/>
        </authorList>
    </citation>
    <scope>NUCLEOTIDE SEQUENCE [LARGE SCALE GENOMIC DNA]</scope>
</reference>
<dbReference type="EMBL" id="FN654326">
    <property type="protein sequence ID" value="CBY32003.1"/>
    <property type="molecule type" value="Genomic_DNA"/>
</dbReference>
<organism evidence="2">
    <name type="scientific">Oikopleura dioica</name>
    <name type="common">Tunicate</name>
    <dbReference type="NCBI Taxonomy" id="34765"/>
    <lineage>
        <taxon>Eukaryota</taxon>
        <taxon>Metazoa</taxon>
        <taxon>Chordata</taxon>
        <taxon>Tunicata</taxon>
        <taxon>Appendicularia</taxon>
        <taxon>Copelata</taxon>
        <taxon>Oikopleuridae</taxon>
        <taxon>Oikopleura</taxon>
    </lineage>
</organism>
<evidence type="ECO:0000256" key="1">
    <source>
        <dbReference type="SAM" id="MobiDB-lite"/>
    </source>
</evidence>
<feature type="non-terminal residue" evidence="2">
    <location>
        <position position="1381"/>
    </location>
</feature>
<feature type="compositionally biased region" description="Acidic residues" evidence="1">
    <location>
        <begin position="696"/>
        <end position="711"/>
    </location>
</feature>